<dbReference type="EMBL" id="DUGH01000006">
    <property type="protein sequence ID" value="HIH15819.1"/>
    <property type="molecule type" value="Genomic_DNA"/>
</dbReference>
<accession>A0A7J4JGY4</accession>
<reference evidence="2" key="1">
    <citation type="journal article" date="2020" name="bioRxiv">
        <title>A rank-normalized archaeal taxonomy based on genome phylogeny resolves widespread incomplete and uneven classifications.</title>
        <authorList>
            <person name="Rinke C."/>
            <person name="Chuvochina M."/>
            <person name="Mussig A.J."/>
            <person name="Chaumeil P.-A."/>
            <person name="Waite D.W."/>
            <person name="Whitman W.B."/>
            <person name="Parks D.H."/>
            <person name="Hugenholtz P."/>
        </authorList>
    </citation>
    <scope>NUCLEOTIDE SEQUENCE [LARGE SCALE GENOMIC DNA]</scope>
</reference>
<protein>
    <submittedName>
        <fullName evidence="1">Uncharacterized protein</fullName>
    </submittedName>
</protein>
<comment type="caution">
    <text evidence="1">The sequence shown here is derived from an EMBL/GenBank/DDBJ whole genome shotgun (WGS) entry which is preliminary data.</text>
</comment>
<name>A0A7J4JGY4_9ARCH</name>
<gene>
    <name evidence="1" type="ORF">HA252_00225</name>
</gene>
<sequence>MLRTALRLYQYSELCGQLRQANPKPRPLKTILAELKQIRQTNYKRVFGAGKC</sequence>
<dbReference type="AlphaFoldDB" id="A0A7J4JGY4"/>
<dbReference type="Proteomes" id="UP000564964">
    <property type="component" value="Unassembled WGS sequence"/>
</dbReference>
<evidence type="ECO:0000313" key="2">
    <source>
        <dbReference type="Proteomes" id="UP000564964"/>
    </source>
</evidence>
<organism evidence="1 2">
    <name type="scientific">Candidatus Iainarchaeum sp</name>
    <dbReference type="NCBI Taxonomy" id="3101447"/>
    <lineage>
        <taxon>Archaea</taxon>
        <taxon>Candidatus Iainarchaeota</taxon>
        <taxon>Candidatus Iainarchaeia</taxon>
        <taxon>Candidatus Iainarchaeales</taxon>
        <taxon>Candidatus Iainarchaeaceae</taxon>
        <taxon>Candidatus Iainarchaeum</taxon>
    </lineage>
</organism>
<evidence type="ECO:0000313" key="1">
    <source>
        <dbReference type="EMBL" id="HIH15819.1"/>
    </source>
</evidence>
<proteinExistence type="predicted"/>